<comment type="caution">
    <text evidence="3">The sequence shown here is derived from an EMBL/GenBank/DDBJ whole genome shotgun (WGS) entry which is preliminary data.</text>
</comment>
<dbReference type="RefSeq" id="WP_146517774.1">
    <property type="nucleotide sequence ID" value="NZ_CP151726.1"/>
</dbReference>
<feature type="domain" description="DUF2262" evidence="1">
    <location>
        <begin position="137"/>
        <end position="272"/>
    </location>
</feature>
<evidence type="ECO:0000313" key="4">
    <source>
        <dbReference type="Proteomes" id="UP000320176"/>
    </source>
</evidence>
<name>A0A5C6B8J0_9BACT</name>
<dbReference type="Pfam" id="PF10020">
    <property type="entry name" value="DUF2262"/>
    <property type="match status" value="1"/>
</dbReference>
<feature type="domain" description="DUF7021" evidence="2">
    <location>
        <begin position="12"/>
        <end position="128"/>
    </location>
</feature>
<dbReference type="Proteomes" id="UP000320176">
    <property type="component" value="Unassembled WGS sequence"/>
</dbReference>
<dbReference type="AlphaFoldDB" id="A0A5C6B8J0"/>
<keyword evidence="4" id="KW-1185">Reference proteome</keyword>
<protein>
    <submittedName>
        <fullName evidence="3">Uncharacterized protein</fullName>
    </submittedName>
</protein>
<dbReference type="InterPro" id="IPR054286">
    <property type="entry name" value="DUF7021"/>
</dbReference>
<dbReference type="Pfam" id="PF22886">
    <property type="entry name" value="DUF7021"/>
    <property type="match status" value="1"/>
</dbReference>
<proteinExistence type="predicted"/>
<dbReference type="EMBL" id="SJPN01000001">
    <property type="protein sequence ID" value="TWU07566.1"/>
    <property type="molecule type" value="Genomic_DNA"/>
</dbReference>
<accession>A0A5C6B8J0</accession>
<gene>
    <name evidence="3" type="ORF">Pla52n_01390</name>
</gene>
<evidence type="ECO:0000259" key="2">
    <source>
        <dbReference type="Pfam" id="PF22886"/>
    </source>
</evidence>
<evidence type="ECO:0000259" key="1">
    <source>
        <dbReference type="Pfam" id="PF10020"/>
    </source>
</evidence>
<sequence>MDEIDRQNQREDKLYEQLLASPVVELAGVVSPSGVGAGKSRGQQLWSLLLSFDAWRINGGPIRTESLTIRRRVTDDELREFQSAIDAETVVRIRARVAEDNVFGFVQAYIEEHIGLADDRELQARLDELQKPKTVEDDQFGTFTFDRRVSWYSAQVEWVGETIDLTLNAEEPDEIKSCLKIARDLWSQQSSWKTRVDDYAVQELLALKNDTWLGDDETELSPEEFKSKMTLQSISIYPDDDFDFWHDDGDLFWGHSIQVSGSLAGGPTSADIPG</sequence>
<dbReference type="InterPro" id="IPR019260">
    <property type="entry name" value="DUF2262"/>
</dbReference>
<evidence type="ECO:0000313" key="3">
    <source>
        <dbReference type="EMBL" id="TWU07566.1"/>
    </source>
</evidence>
<organism evidence="3 4">
    <name type="scientific">Stieleria varia</name>
    <dbReference type="NCBI Taxonomy" id="2528005"/>
    <lineage>
        <taxon>Bacteria</taxon>
        <taxon>Pseudomonadati</taxon>
        <taxon>Planctomycetota</taxon>
        <taxon>Planctomycetia</taxon>
        <taxon>Pirellulales</taxon>
        <taxon>Pirellulaceae</taxon>
        <taxon>Stieleria</taxon>
    </lineage>
</organism>
<reference evidence="3 4" key="1">
    <citation type="submission" date="2019-02" db="EMBL/GenBank/DDBJ databases">
        <title>Deep-cultivation of Planctomycetes and their phenomic and genomic characterization uncovers novel biology.</title>
        <authorList>
            <person name="Wiegand S."/>
            <person name="Jogler M."/>
            <person name="Boedeker C."/>
            <person name="Pinto D."/>
            <person name="Vollmers J."/>
            <person name="Rivas-Marin E."/>
            <person name="Kohn T."/>
            <person name="Peeters S.H."/>
            <person name="Heuer A."/>
            <person name="Rast P."/>
            <person name="Oberbeckmann S."/>
            <person name="Bunk B."/>
            <person name="Jeske O."/>
            <person name="Meyerdierks A."/>
            <person name="Storesund J.E."/>
            <person name="Kallscheuer N."/>
            <person name="Luecker S."/>
            <person name="Lage O.M."/>
            <person name="Pohl T."/>
            <person name="Merkel B.J."/>
            <person name="Hornburger P."/>
            <person name="Mueller R.-W."/>
            <person name="Bruemmer F."/>
            <person name="Labrenz M."/>
            <person name="Spormann A.M."/>
            <person name="Op Den Camp H."/>
            <person name="Overmann J."/>
            <person name="Amann R."/>
            <person name="Jetten M.S.M."/>
            <person name="Mascher T."/>
            <person name="Medema M.H."/>
            <person name="Devos D.P."/>
            <person name="Kaster A.-K."/>
            <person name="Ovreas L."/>
            <person name="Rohde M."/>
            <person name="Galperin M.Y."/>
            <person name="Jogler C."/>
        </authorList>
    </citation>
    <scope>NUCLEOTIDE SEQUENCE [LARGE SCALE GENOMIC DNA]</scope>
    <source>
        <strain evidence="3 4">Pla52n</strain>
    </source>
</reference>
<dbReference type="OrthoDB" id="1151029at2"/>